<accession>A0A2V1K0E8</accession>
<dbReference type="InterPro" id="IPR039425">
    <property type="entry name" value="RNA_pol_sigma-70-like"/>
</dbReference>
<dbReference type="NCBIfam" id="TIGR02937">
    <property type="entry name" value="sigma70-ECF"/>
    <property type="match status" value="1"/>
</dbReference>
<dbReference type="InterPro" id="IPR013249">
    <property type="entry name" value="RNA_pol_sigma70_r4_t2"/>
</dbReference>
<evidence type="ECO:0000256" key="1">
    <source>
        <dbReference type="ARBA" id="ARBA00010641"/>
    </source>
</evidence>
<comment type="similarity">
    <text evidence="1">Belongs to the sigma-70 factor family. ECF subfamily.</text>
</comment>
<dbReference type="PANTHER" id="PTHR43133:SF63">
    <property type="entry name" value="RNA POLYMERASE SIGMA FACTOR FECI-RELATED"/>
    <property type="match status" value="1"/>
</dbReference>
<evidence type="ECO:0000256" key="2">
    <source>
        <dbReference type="ARBA" id="ARBA00023015"/>
    </source>
</evidence>
<keyword evidence="8" id="KW-1185">Reference proteome</keyword>
<feature type="domain" description="RNA polymerase sigma factor 70 region 4 type 2" evidence="6">
    <location>
        <begin position="111"/>
        <end position="158"/>
    </location>
</feature>
<evidence type="ECO:0000313" key="8">
    <source>
        <dbReference type="Proteomes" id="UP000245212"/>
    </source>
</evidence>
<reference evidence="8" key="1">
    <citation type="submission" date="2018-05" db="EMBL/GenBank/DDBJ databases">
        <authorList>
            <person name="Li Y."/>
        </authorList>
    </citation>
    <scope>NUCLEOTIDE SEQUENCE [LARGE SCALE GENOMIC DNA]</scope>
    <source>
        <strain evidence="8">3d-2-2</strain>
    </source>
</reference>
<dbReference type="GO" id="GO:0003677">
    <property type="term" value="F:DNA binding"/>
    <property type="evidence" value="ECO:0007669"/>
    <property type="project" value="InterPro"/>
</dbReference>
<name>A0A2V1K0E8_9BURK</name>
<keyword evidence="2" id="KW-0805">Transcription regulation</keyword>
<dbReference type="GO" id="GO:0016987">
    <property type="term" value="F:sigma factor activity"/>
    <property type="evidence" value="ECO:0007669"/>
    <property type="project" value="UniProtKB-KW"/>
</dbReference>
<evidence type="ECO:0000259" key="5">
    <source>
        <dbReference type="Pfam" id="PF04542"/>
    </source>
</evidence>
<comment type="caution">
    <text evidence="7">The sequence shown here is derived from an EMBL/GenBank/DDBJ whole genome shotgun (WGS) entry which is preliminary data.</text>
</comment>
<sequence>MSTPTATPILAALIRHYDALVGHIQTRFGCRHFAQDVVQDVSVDLLTTPRQAIRQPRAFLYRLATHQAIDHWRSQRTRQAALEQPAAQHWLQPEAAPGPHEALESLQTEARLIQCLASLPLRCQEVFSLHVLHQVPQTRVADMLGISRTMVARHLERAHAAIREVLDHAA</sequence>
<dbReference type="Pfam" id="PF08281">
    <property type="entry name" value="Sigma70_r4_2"/>
    <property type="match status" value="1"/>
</dbReference>
<evidence type="ECO:0000313" key="7">
    <source>
        <dbReference type="EMBL" id="PWF22099.1"/>
    </source>
</evidence>
<dbReference type="InterPro" id="IPR007627">
    <property type="entry name" value="RNA_pol_sigma70_r2"/>
</dbReference>
<dbReference type="EMBL" id="QETA01000005">
    <property type="protein sequence ID" value="PWF22099.1"/>
    <property type="molecule type" value="Genomic_DNA"/>
</dbReference>
<dbReference type="InterPro" id="IPR036388">
    <property type="entry name" value="WH-like_DNA-bd_sf"/>
</dbReference>
<proteinExistence type="inferred from homology"/>
<gene>
    <name evidence="7" type="ORF">DD235_11985</name>
</gene>
<dbReference type="Gene3D" id="1.10.10.10">
    <property type="entry name" value="Winged helix-like DNA-binding domain superfamily/Winged helix DNA-binding domain"/>
    <property type="match status" value="1"/>
</dbReference>
<dbReference type="RefSeq" id="WP_109062339.1">
    <property type="nucleotide sequence ID" value="NZ_QETA01000005.1"/>
</dbReference>
<dbReference type="SUPFAM" id="SSF88659">
    <property type="entry name" value="Sigma3 and sigma4 domains of RNA polymerase sigma factors"/>
    <property type="match status" value="1"/>
</dbReference>
<evidence type="ECO:0000259" key="6">
    <source>
        <dbReference type="Pfam" id="PF08281"/>
    </source>
</evidence>
<dbReference type="AlphaFoldDB" id="A0A2V1K0E8"/>
<feature type="domain" description="RNA polymerase sigma-70 region 2" evidence="5">
    <location>
        <begin position="15"/>
        <end position="76"/>
    </location>
</feature>
<evidence type="ECO:0000256" key="4">
    <source>
        <dbReference type="ARBA" id="ARBA00023163"/>
    </source>
</evidence>
<dbReference type="GO" id="GO:0006352">
    <property type="term" value="P:DNA-templated transcription initiation"/>
    <property type="evidence" value="ECO:0007669"/>
    <property type="project" value="InterPro"/>
</dbReference>
<dbReference type="PANTHER" id="PTHR43133">
    <property type="entry name" value="RNA POLYMERASE ECF-TYPE SIGMA FACTO"/>
    <property type="match status" value="1"/>
</dbReference>
<dbReference type="Pfam" id="PF04542">
    <property type="entry name" value="Sigma70_r2"/>
    <property type="match status" value="1"/>
</dbReference>
<dbReference type="InterPro" id="IPR013324">
    <property type="entry name" value="RNA_pol_sigma_r3/r4-like"/>
</dbReference>
<dbReference type="InterPro" id="IPR013325">
    <property type="entry name" value="RNA_pol_sigma_r2"/>
</dbReference>
<organism evidence="7 8">
    <name type="scientific">Corticimicrobacter populi</name>
    <dbReference type="NCBI Taxonomy" id="2175229"/>
    <lineage>
        <taxon>Bacteria</taxon>
        <taxon>Pseudomonadati</taxon>
        <taxon>Pseudomonadota</taxon>
        <taxon>Betaproteobacteria</taxon>
        <taxon>Burkholderiales</taxon>
        <taxon>Alcaligenaceae</taxon>
        <taxon>Corticimicrobacter</taxon>
    </lineage>
</organism>
<dbReference type="Gene3D" id="1.10.1740.10">
    <property type="match status" value="1"/>
</dbReference>
<keyword evidence="3" id="KW-0731">Sigma factor</keyword>
<dbReference type="InterPro" id="IPR014284">
    <property type="entry name" value="RNA_pol_sigma-70_dom"/>
</dbReference>
<keyword evidence="4" id="KW-0804">Transcription</keyword>
<dbReference type="SUPFAM" id="SSF88946">
    <property type="entry name" value="Sigma2 domain of RNA polymerase sigma factors"/>
    <property type="match status" value="1"/>
</dbReference>
<protein>
    <submittedName>
        <fullName evidence="7">Transcriptional regulator</fullName>
    </submittedName>
</protein>
<evidence type="ECO:0000256" key="3">
    <source>
        <dbReference type="ARBA" id="ARBA00023082"/>
    </source>
</evidence>
<dbReference type="Proteomes" id="UP000245212">
    <property type="component" value="Unassembled WGS sequence"/>
</dbReference>